<gene>
    <name evidence="2" type="ORF">QQ008_11365</name>
</gene>
<name>A0ABT8KML0_9BACT</name>
<evidence type="ECO:0000256" key="1">
    <source>
        <dbReference type="SAM" id="Phobius"/>
    </source>
</evidence>
<accession>A0ABT8KML0</accession>
<sequence length="194" mass="22996">MKETFSYIADFIRIDFLIGFGLYSILFFLIRLFKAKKGFLTEFDRSACSITIYAGITFAILWLTGILIHYFQITEDLERIAYLQRIIGEYWFGFWLQPLFWILLTQLLRINAFRKSLIYRLVMSLLFVFSFERVIIIITSVHRDYLSKSWSLDLTPFEITLGLTTKTILFILIASGFHFGRKRLKVLYSAIYNK</sequence>
<dbReference type="Proteomes" id="UP001172082">
    <property type="component" value="Unassembled WGS sequence"/>
</dbReference>
<protein>
    <submittedName>
        <fullName evidence="2">Uncharacterized protein</fullName>
    </submittedName>
</protein>
<keyword evidence="1" id="KW-0812">Transmembrane</keyword>
<feature type="transmembrane region" description="Helical" evidence="1">
    <location>
        <begin position="12"/>
        <end position="30"/>
    </location>
</feature>
<evidence type="ECO:0000313" key="2">
    <source>
        <dbReference type="EMBL" id="MDN5201970.1"/>
    </source>
</evidence>
<keyword evidence="1" id="KW-1133">Transmembrane helix</keyword>
<dbReference type="EMBL" id="JAUJEA010000003">
    <property type="protein sequence ID" value="MDN5201970.1"/>
    <property type="molecule type" value="Genomic_DNA"/>
</dbReference>
<evidence type="ECO:0000313" key="3">
    <source>
        <dbReference type="Proteomes" id="UP001172082"/>
    </source>
</evidence>
<feature type="transmembrane region" description="Helical" evidence="1">
    <location>
        <begin position="159"/>
        <end position="179"/>
    </location>
</feature>
<dbReference type="RefSeq" id="WP_346751994.1">
    <property type="nucleotide sequence ID" value="NZ_JAUJEA010000003.1"/>
</dbReference>
<feature type="transmembrane region" description="Helical" evidence="1">
    <location>
        <begin position="117"/>
        <end position="139"/>
    </location>
</feature>
<comment type="caution">
    <text evidence="2">The sequence shown here is derived from an EMBL/GenBank/DDBJ whole genome shotgun (WGS) entry which is preliminary data.</text>
</comment>
<organism evidence="2 3">
    <name type="scientific">Splendidivirga corallicola</name>
    <dbReference type="NCBI Taxonomy" id="3051826"/>
    <lineage>
        <taxon>Bacteria</taxon>
        <taxon>Pseudomonadati</taxon>
        <taxon>Bacteroidota</taxon>
        <taxon>Cytophagia</taxon>
        <taxon>Cytophagales</taxon>
        <taxon>Splendidivirgaceae</taxon>
        <taxon>Splendidivirga</taxon>
    </lineage>
</organism>
<reference evidence="2" key="1">
    <citation type="submission" date="2023-06" db="EMBL/GenBank/DDBJ databases">
        <title>Genomic of Parafulvivirga corallium.</title>
        <authorList>
            <person name="Wang G."/>
        </authorList>
    </citation>
    <scope>NUCLEOTIDE SEQUENCE</scope>
    <source>
        <strain evidence="2">BMA10</strain>
    </source>
</reference>
<proteinExistence type="predicted"/>
<feature type="transmembrane region" description="Helical" evidence="1">
    <location>
        <begin position="50"/>
        <end position="71"/>
    </location>
</feature>
<keyword evidence="1" id="KW-0472">Membrane</keyword>
<feature type="transmembrane region" description="Helical" evidence="1">
    <location>
        <begin position="91"/>
        <end position="110"/>
    </location>
</feature>
<keyword evidence="3" id="KW-1185">Reference proteome</keyword>